<sequence length="300" mass="35889">MKFYFNENYLIKYKNDKLRIIFKEIKEIYDCLNKRNYKLCIKDNLDIDMNTIYKDRNLALVVAPFLKHIEQDNINTNISYNFIDLNSISPKIEDDKYYIIELLSLCYRDSNELIVSLKNEDEFNHGEYSISKESNELKIINIIGRDKLEEYCRYNPAPKNAKEVFEKAQNEFNHIKFTKKAFETVESRNDIIKQYGFNKLFNVFKALEELVYPFFKGDTRCSHSYVIKLFKETTSLDYSDESDLTMNKYGYQRNVTINGKEVQMRYHIKIKNDVRIYFKYIKEDDCIYIGHSGKHLDTAK</sequence>
<reference evidence="1" key="1">
    <citation type="journal article" date="2018" name="Genome Biol.">
        <title>SKESA: strategic k-mer extension for scrupulous assemblies.</title>
        <authorList>
            <person name="Souvorov A."/>
            <person name="Agarwala R."/>
            <person name="Lipman D.J."/>
        </authorList>
    </citation>
    <scope>NUCLEOTIDE SEQUENCE</scope>
    <source>
        <strain evidence="1">C8</strain>
    </source>
</reference>
<gene>
    <name evidence="1" type="ORF">I9080_002069</name>
</gene>
<organism evidence="1">
    <name type="scientific">Clostridium perfringens</name>
    <dbReference type="NCBI Taxonomy" id="1502"/>
    <lineage>
        <taxon>Bacteria</taxon>
        <taxon>Bacillati</taxon>
        <taxon>Bacillota</taxon>
        <taxon>Clostridia</taxon>
        <taxon>Eubacteriales</taxon>
        <taxon>Clostridiaceae</taxon>
        <taxon>Clostridium</taxon>
    </lineage>
</organism>
<proteinExistence type="predicted"/>
<name>A0A8H9QXY4_CLOPF</name>
<dbReference type="Proteomes" id="UP000859547">
    <property type="component" value="Unassembled WGS sequence"/>
</dbReference>
<protein>
    <submittedName>
        <fullName evidence="1">Uncharacterized protein</fullName>
    </submittedName>
</protein>
<comment type="caution">
    <text evidence="1">The sequence shown here is derived from an EMBL/GenBank/DDBJ whole genome shotgun (WGS) entry which is preliminary data.</text>
</comment>
<evidence type="ECO:0000313" key="1">
    <source>
        <dbReference type="EMBL" id="HAT4308260.1"/>
    </source>
</evidence>
<reference evidence="1" key="2">
    <citation type="submission" date="2020-07" db="EMBL/GenBank/DDBJ databases">
        <authorList>
            <consortium name="NCBI Pathogen Detection Project"/>
        </authorList>
    </citation>
    <scope>NUCLEOTIDE SEQUENCE</scope>
    <source>
        <strain evidence="1">C8</strain>
    </source>
</reference>
<dbReference type="EMBL" id="DACTCB010000010">
    <property type="protein sequence ID" value="HAT4308260.1"/>
    <property type="molecule type" value="Genomic_DNA"/>
</dbReference>
<accession>A0A8H9QXY4</accession>
<dbReference type="AlphaFoldDB" id="A0A8H9QXY4"/>